<dbReference type="Proteomes" id="UP000054560">
    <property type="component" value="Unassembled WGS sequence"/>
</dbReference>
<evidence type="ECO:0000313" key="3">
    <source>
        <dbReference type="Proteomes" id="UP000054560"/>
    </source>
</evidence>
<protein>
    <submittedName>
        <fullName evidence="2">Uncharacterized protein</fullName>
    </submittedName>
</protein>
<dbReference type="RefSeq" id="XP_014146411.1">
    <property type="nucleotide sequence ID" value="XM_014290936.1"/>
</dbReference>
<name>A0A0L0F787_9EUKA</name>
<dbReference type="GeneID" id="25915438"/>
<proteinExistence type="predicted"/>
<gene>
    <name evidence="2" type="ORF">SARC_14934</name>
</gene>
<organism evidence="2 3">
    <name type="scientific">Sphaeroforma arctica JP610</name>
    <dbReference type="NCBI Taxonomy" id="667725"/>
    <lineage>
        <taxon>Eukaryota</taxon>
        <taxon>Ichthyosporea</taxon>
        <taxon>Ichthyophonida</taxon>
        <taxon>Sphaeroforma</taxon>
    </lineage>
</organism>
<feature type="region of interest" description="Disordered" evidence="1">
    <location>
        <begin position="1"/>
        <end position="20"/>
    </location>
</feature>
<feature type="non-terminal residue" evidence="2">
    <location>
        <position position="1"/>
    </location>
</feature>
<sequence>SRRRRVTTAANYPPPENTRQVTAKQLKRPPMSYINFLCKNLSKVHTPKNEFGARMVTAGISHYAEKVRWGFDILRTDKATGFDYNEDAHTPGLAALWTTELVNESC</sequence>
<evidence type="ECO:0000313" key="2">
    <source>
        <dbReference type="EMBL" id="KNC72509.1"/>
    </source>
</evidence>
<evidence type="ECO:0000256" key="1">
    <source>
        <dbReference type="SAM" id="MobiDB-lite"/>
    </source>
</evidence>
<keyword evidence="3" id="KW-1185">Reference proteome</keyword>
<reference evidence="2 3" key="1">
    <citation type="submission" date="2011-02" db="EMBL/GenBank/DDBJ databases">
        <title>The Genome Sequence of Sphaeroforma arctica JP610.</title>
        <authorList>
            <consortium name="The Broad Institute Genome Sequencing Platform"/>
            <person name="Russ C."/>
            <person name="Cuomo C."/>
            <person name="Young S.K."/>
            <person name="Zeng Q."/>
            <person name="Gargeya S."/>
            <person name="Alvarado L."/>
            <person name="Berlin A."/>
            <person name="Chapman S.B."/>
            <person name="Chen Z."/>
            <person name="Freedman E."/>
            <person name="Gellesch M."/>
            <person name="Goldberg J."/>
            <person name="Griggs A."/>
            <person name="Gujja S."/>
            <person name="Heilman E."/>
            <person name="Heiman D."/>
            <person name="Howarth C."/>
            <person name="Mehta T."/>
            <person name="Neiman D."/>
            <person name="Pearson M."/>
            <person name="Roberts A."/>
            <person name="Saif S."/>
            <person name="Shea T."/>
            <person name="Shenoy N."/>
            <person name="Sisk P."/>
            <person name="Stolte C."/>
            <person name="Sykes S."/>
            <person name="White J."/>
            <person name="Yandava C."/>
            <person name="Burger G."/>
            <person name="Gray M.W."/>
            <person name="Holland P.W.H."/>
            <person name="King N."/>
            <person name="Lang F.B.F."/>
            <person name="Roger A.J."/>
            <person name="Ruiz-Trillo I."/>
            <person name="Haas B."/>
            <person name="Nusbaum C."/>
            <person name="Birren B."/>
        </authorList>
    </citation>
    <scope>NUCLEOTIDE SEQUENCE [LARGE SCALE GENOMIC DNA]</scope>
    <source>
        <strain evidence="2 3">JP610</strain>
    </source>
</reference>
<accession>A0A0L0F787</accession>
<dbReference type="OrthoDB" id="9988732at2759"/>
<dbReference type="EMBL" id="KQ246926">
    <property type="protein sequence ID" value="KNC72509.1"/>
    <property type="molecule type" value="Genomic_DNA"/>
</dbReference>
<dbReference type="AlphaFoldDB" id="A0A0L0F787"/>